<proteinExistence type="predicted"/>
<accession>A0ABN9DE71</accession>
<feature type="chain" id="PRO_5046296263" evidence="1">
    <location>
        <begin position="22"/>
        <end position="256"/>
    </location>
</feature>
<organism evidence="2 3">
    <name type="scientific">Staurois parvus</name>
    <dbReference type="NCBI Taxonomy" id="386267"/>
    <lineage>
        <taxon>Eukaryota</taxon>
        <taxon>Metazoa</taxon>
        <taxon>Chordata</taxon>
        <taxon>Craniata</taxon>
        <taxon>Vertebrata</taxon>
        <taxon>Euteleostomi</taxon>
        <taxon>Amphibia</taxon>
        <taxon>Batrachia</taxon>
        <taxon>Anura</taxon>
        <taxon>Neobatrachia</taxon>
        <taxon>Ranoidea</taxon>
        <taxon>Ranidae</taxon>
        <taxon>Staurois</taxon>
    </lineage>
</organism>
<evidence type="ECO:0000313" key="2">
    <source>
        <dbReference type="EMBL" id="CAI9570899.1"/>
    </source>
</evidence>
<name>A0ABN9DE71_9NEOB</name>
<evidence type="ECO:0000313" key="3">
    <source>
        <dbReference type="Proteomes" id="UP001162483"/>
    </source>
</evidence>
<reference evidence="2" key="1">
    <citation type="submission" date="2023-05" db="EMBL/GenBank/DDBJ databases">
        <authorList>
            <person name="Stuckert A."/>
        </authorList>
    </citation>
    <scope>NUCLEOTIDE SEQUENCE</scope>
</reference>
<protein>
    <submittedName>
        <fullName evidence="2">Uncharacterized protein</fullName>
    </submittedName>
</protein>
<keyword evidence="1" id="KW-0732">Signal</keyword>
<dbReference type="EMBL" id="CATNWA010014359">
    <property type="protein sequence ID" value="CAI9570899.1"/>
    <property type="molecule type" value="Genomic_DNA"/>
</dbReference>
<keyword evidence="3" id="KW-1185">Reference proteome</keyword>
<sequence length="256" mass="28420">MKTFIFTFFLLAGYSFWETEAGVLTKAECLVNFTKTFENFTTDFTNLMCTLSKNKTDDVKADNSTENKDDPKVAAIKQFLAKYDGKLAECNLTKILWPDITNAKDTTTGAAVDVVNYALKFLEDLGFSSTVLNFTCNLKCLDEILKSLDVFLLISKCVCQKVHETVDNIPISMNKENMKTFITFLDKETVGKILNLMAKCFPPGTDLTGLPVIVTTVMINTIMVKETCISIQKLNCVASETNKIASSIIKGISKIS</sequence>
<dbReference type="Proteomes" id="UP001162483">
    <property type="component" value="Unassembled WGS sequence"/>
</dbReference>
<gene>
    <name evidence="2" type="ORF">SPARVUS_LOCUS7161921</name>
</gene>
<evidence type="ECO:0000256" key="1">
    <source>
        <dbReference type="SAM" id="SignalP"/>
    </source>
</evidence>
<comment type="caution">
    <text evidence="2">The sequence shown here is derived from an EMBL/GenBank/DDBJ whole genome shotgun (WGS) entry which is preliminary data.</text>
</comment>
<feature type="signal peptide" evidence="1">
    <location>
        <begin position="1"/>
        <end position="21"/>
    </location>
</feature>